<feature type="compositionally biased region" description="Polar residues" evidence="1">
    <location>
        <begin position="437"/>
        <end position="452"/>
    </location>
</feature>
<organism evidence="2 3">
    <name type="scientific">Streptomyces subrutilus</name>
    <dbReference type="NCBI Taxonomy" id="36818"/>
    <lineage>
        <taxon>Bacteria</taxon>
        <taxon>Bacillati</taxon>
        <taxon>Actinomycetota</taxon>
        <taxon>Actinomycetes</taxon>
        <taxon>Kitasatosporales</taxon>
        <taxon>Streptomycetaceae</taxon>
        <taxon>Streptomyces</taxon>
    </lineage>
</organism>
<proteinExistence type="predicted"/>
<feature type="compositionally biased region" description="Polar residues" evidence="1">
    <location>
        <begin position="2994"/>
        <end position="3004"/>
    </location>
</feature>
<feature type="region of interest" description="Disordered" evidence="1">
    <location>
        <begin position="2272"/>
        <end position="2419"/>
    </location>
</feature>
<feature type="region of interest" description="Disordered" evidence="1">
    <location>
        <begin position="3059"/>
        <end position="3118"/>
    </location>
</feature>
<feature type="compositionally biased region" description="Basic and acidic residues" evidence="1">
    <location>
        <begin position="748"/>
        <end position="763"/>
    </location>
</feature>
<feature type="compositionally biased region" description="Gly residues" evidence="1">
    <location>
        <begin position="2346"/>
        <end position="2357"/>
    </location>
</feature>
<feature type="region of interest" description="Disordered" evidence="1">
    <location>
        <begin position="618"/>
        <end position="644"/>
    </location>
</feature>
<evidence type="ECO:0000313" key="3">
    <source>
        <dbReference type="Proteomes" id="UP000095705"/>
    </source>
</evidence>
<feature type="compositionally biased region" description="Polar residues" evidence="1">
    <location>
        <begin position="3274"/>
        <end position="3284"/>
    </location>
</feature>
<feature type="region of interest" description="Disordered" evidence="1">
    <location>
        <begin position="4297"/>
        <end position="4325"/>
    </location>
</feature>
<reference evidence="2 3" key="1">
    <citation type="submission" date="2016-08" db="EMBL/GenBank/DDBJ databases">
        <title>The complete genome of Streptomyces subrutilus 10-1-1.</title>
        <authorList>
            <person name="Chen X."/>
        </authorList>
    </citation>
    <scope>NUCLEOTIDE SEQUENCE [LARGE SCALE GENOMIC DNA]</scope>
    <source>
        <strain evidence="2 3">10-1-1</strain>
        <plasmid evidence="3">pacmp1</plasmid>
    </source>
</reference>
<feature type="region of interest" description="Disordered" evidence="1">
    <location>
        <begin position="1789"/>
        <end position="1824"/>
    </location>
</feature>
<feature type="compositionally biased region" description="Low complexity" evidence="1">
    <location>
        <begin position="2368"/>
        <end position="2377"/>
    </location>
</feature>
<feature type="compositionally biased region" description="Acidic residues" evidence="1">
    <location>
        <begin position="2282"/>
        <end position="2292"/>
    </location>
</feature>
<feature type="region of interest" description="Disordered" evidence="1">
    <location>
        <begin position="2495"/>
        <end position="2564"/>
    </location>
</feature>
<feature type="compositionally biased region" description="Polar residues" evidence="1">
    <location>
        <begin position="4310"/>
        <end position="4323"/>
    </location>
</feature>
<feature type="compositionally biased region" description="Basic and acidic residues" evidence="1">
    <location>
        <begin position="1337"/>
        <end position="1360"/>
    </location>
</feature>
<feature type="compositionally biased region" description="Low complexity" evidence="1">
    <location>
        <begin position="2548"/>
        <end position="2563"/>
    </location>
</feature>
<feature type="region of interest" description="Disordered" evidence="1">
    <location>
        <begin position="1505"/>
        <end position="1559"/>
    </location>
</feature>
<feature type="compositionally biased region" description="Acidic residues" evidence="1">
    <location>
        <begin position="774"/>
        <end position="787"/>
    </location>
</feature>
<feature type="compositionally biased region" description="Basic and acidic residues" evidence="1">
    <location>
        <begin position="66"/>
        <end position="80"/>
    </location>
</feature>
<feature type="region of interest" description="Disordered" evidence="1">
    <location>
        <begin position="950"/>
        <end position="1026"/>
    </location>
</feature>
<name>A0A1E5NXV6_9ACTN</name>
<feature type="region of interest" description="Disordered" evidence="1">
    <location>
        <begin position="1072"/>
        <end position="1138"/>
    </location>
</feature>
<gene>
    <name evidence="2" type="ORF">BGK67_34990</name>
</gene>
<protein>
    <submittedName>
        <fullName evidence="2">Uncharacterized protein</fullName>
    </submittedName>
</protein>
<keyword evidence="2" id="KW-0614">Plasmid</keyword>
<feature type="region of interest" description="Disordered" evidence="1">
    <location>
        <begin position="867"/>
        <end position="912"/>
    </location>
</feature>
<dbReference type="Proteomes" id="UP000095705">
    <property type="component" value="Plasmid pACMP1"/>
</dbReference>
<feature type="region of interest" description="Disordered" evidence="1">
    <location>
        <begin position="430"/>
        <end position="471"/>
    </location>
</feature>
<feature type="region of interest" description="Disordered" evidence="1">
    <location>
        <begin position="3530"/>
        <end position="3555"/>
    </location>
</feature>
<feature type="compositionally biased region" description="Low complexity" evidence="1">
    <location>
        <begin position="286"/>
        <end position="302"/>
    </location>
</feature>
<feature type="region of interest" description="Disordered" evidence="1">
    <location>
        <begin position="3226"/>
        <end position="3253"/>
    </location>
</feature>
<feature type="region of interest" description="Disordered" evidence="1">
    <location>
        <begin position="2174"/>
        <end position="2196"/>
    </location>
</feature>
<feature type="compositionally biased region" description="Basic and acidic residues" evidence="1">
    <location>
        <begin position="833"/>
        <end position="855"/>
    </location>
</feature>
<feature type="region of interest" description="Disordered" evidence="1">
    <location>
        <begin position="748"/>
        <end position="855"/>
    </location>
</feature>
<feature type="compositionally biased region" description="Basic and acidic residues" evidence="1">
    <location>
        <begin position="800"/>
        <end position="815"/>
    </location>
</feature>
<feature type="compositionally biased region" description="Polar residues" evidence="1">
    <location>
        <begin position="1117"/>
        <end position="1131"/>
    </location>
</feature>
<feature type="region of interest" description="Disordered" evidence="1">
    <location>
        <begin position="3265"/>
        <end position="3313"/>
    </location>
</feature>
<dbReference type="PANTHER" id="PTHR34491:SF156">
    <property type="entry name" value="KINESIN MOTOR DOMAIN-CONTAINING PROTEIN"/>
    <property type="match status" value="1"/>
</dbReference>
<feature type="region of interest" description="Disordered" evidence="1">
    <location>
        <begin position="279"/>
        <end position="309"/>
    </location>
</feature>
<feature type="region of interest" description="Disordered" evidence="1">
    <location>
        <begin position="1330"/>
        <end position="1360"/>
    </location>
</feature>
<feature type="region of interest" description="Disordered" evidence="1">
    <location>
        <begin position="2978"/>
        <end position="3025"/>
    </location>
</feature>
<feature type="compositionally biased region" description="Basic and acidic residues" evidence="1">
    <location>
        <begin position="623"/>
        <end position="632"/>
    </location>
</feature>
<feature type="compositionally biased region" description="Basic and acidic residues" evidence="1">
    <location>
        <begin position="2317"/>
        <end position="2335"/>
    </location>
</feature>
<feature type="region of interest" description="Disordered" evidence="1">
    <location>
        <begin position="48"/>
        <end position="147"/>
    </location>
</feature>
<evidence type="ECO:0000313" key="2">
    <source>
        <dbReference type="EMBL" id="OEJ21099.1"/>
    </source>
</evidence>
<feature type="region of interest" description="Disordered" evidence="1">
    <location>
        <begin position="3420"/>
        <end position="3465"/>
    </location>
</feature>
<comment type="caution">
    <text evidence="2">The sequence shown here is derived from an EMBL/GenBank/DDBJ whole genome shotgun (WGS) entry which is preliminary data.</text>
</comment>
<sequence length="4356" mass="472642">METGGIARLWGGTLARVVRALPHDRVLVQDRVSDGTYTGRRHTTSARWITMVARPDGSAPTNNEGKVAEEDARRHDDPRRGNGVAGDDDGDPTTPDEPHDADDEGKPIGDDDGDGPGEDDDQDEPADGAHPVKLEALPNQKAGPRARFADTTAVRRHLLSIAGKPDTDPEMAAALRQVAVDEELRITPSSGLAVRRDPDTGRFYLTATGTGHRIDEAGHFGTSQEAERFAALLDETAAAGQGNTRFDFSDPQLSGAARDWRSARGENIQAAIIRTRAEFGNGPSQPAAKKTAAPRKAAAARPSGTPGQRFTTLSAVRAHWTNRRGGTSAEEQARLEALVADRRLKLVGNGQFVIAKTPDGKQYQLVATGSGTPVGPQFARQRDAQDLAARIAGSQIVGRDGKPLDLSDPDVSIADWRSKRNKSLAEVIDAVVGRPDSSMQTEGDPSQPTSAPMESDGDASAVSRADLQPGDRVTLTVSRQDLEWPDSTRGQVKPENVTVEGTIAPSFRPGSGTQGAPLVDVTLTDENGREIASGETVHVTRMPAKVAVSERRDGFAPEEMRADRVRVGDVIARGTFGHVVTDVSRSPNSRAFTTRSLGSDGAIDGFGTRPDEMLDVVPRGRRRPEDVQRDLPNRAQQHLDSNDAKRAAANILQDWARANALAEREWADGAPEQFQDLARQMQDVSDTPRGAEGYQQNAQAMHGALAALDRLETDGLNPELLEVLHRLEGNLDRHADKFAADARAITANKEKRDADAQEQRRAEGLQARPPVRDLDEEQLQTEYDELTAGDFRSASPEVQRQFESRLEDIKRERRDRARKAITGRAAPESLDTDQLREEQAELARARTSYEPDDVAEARKERMAAVEAELERRQTGEGPEAQGSVNLTPEDMSSLLDSVRPGGSKAPSSMTEGEIRDELVALMEREMAGELSGVDRTRMQVLEAVEARRSGRVLKRDPKPQQNVDEPGGLFDAPAPAAGQAAADPENPGDRPDDEFGTPDLFAAAEGRDTSKLRAPQKPGDLQVGDRFVDADGRTHTVAEEPVRTPLGRIRIGTGEGRELLLNPDGEVRVLHPNEEAPAPSAPGTANSPEADADSAPESVPAPNAPEDSDVPRVTEPTAASNQVSIEHTGTGTVVRFPTSGGRVSDDEFEALRRMGFKRSRAQQMFYLPSTWTLSRRDDKVRQLKEWLERQNMAYALPEQDSAEKPELSDEQLEALRGRYSAPAGTWAVTDFQPGDEVWTGSSWSRVDSVGPKNLRLQRWGPSPYDRVLARRRGGEIRTILDNPVDDGTPRPGVADPKGMTDGQIAEELAHLRSATLPEGAEPAARAVRRQVTARTRALTEHQSRRQYERQRAESTRRDQARLVRDPARLAAMKAEQVQSTDGTPLAVVYQEKKGKWRFVDRDGRMSEGTYPSRAAAITEVNKIAALRNTRAGDGWRYSAWDDVQAGDTVRVPELGPAPGGRRRTVTGWTESVEVSEVRRGDTGQITLIGRRGEEEITIEVPRADATFGTSKPGTVPERAPSDAGGGIDWRQMRPDDFGQDELSGAAADQSTPRPADEYGTPDLIANGTLEGAAATDEVAVARMLRERLPELPPLPNLGGLSRQDKDDVRRIRSDYANIVASLDGILAGDPPTGDAREDLRRVRQEFDYIFGRLTRHLLPDSDQAQTVRASLLELGEAIDQASGMLPERARQSHGEGPNGGTLHHPWDLVDGELVRFDALNPADQQRSLAPYFGTFRGASSASGEQGRTLVTYEGRRWNDDREQWENEGRQHTVTMPPRGLVERFTPAEWDAWRRPEQSNPVDAPASTPEDESLVPPAPIGDQPLADMTDEDIITELEALLQWQRRHAGSSGEGPLLPRSEIWSAVSRLASRRSVLHEEQRQRHIARTKRERQEKEAREKAEALGRATIGTPNGDAYPISIDGREIGTVRKLSRTWSYTHADGGESPDVHKSRGDAVAALVRGDDWRRERDAENAQAEEARTQTPEGWVLGDRDQVTENDIIRVPRTSKAPNGRRYPVGWREPVRVRRVNRRSDGTMTIDVESLDRTVEPFSTVYVSPDDVGFAWSENRTTPEPTPAYREPLRIDMADIGDDIATLSRLEGLDEPDRIRRLGALLQRVEDGKSTDLRGDLRTIRDETTWLEAQFENPDLPYETSSRKSWARAARMKAERALANPAYQDVTGAPDRPDEAPAPTVPDAEGRRTRMANLVSEASNAVGGDSLPEIQELRARVDRADSADDPDAELVDVGTRLEALADQYELGGPQGERAAELFRQAARVARGEQDGDENQPDGEGSDAPSAPEADTSNNQNEDGQDQEEEPRQAEDDQDRENRHDDGRRRRRRRDKNTPGGGGGPGGPDGPGMPPLGLPGGDDSPGTSSAPGGGGRGRRSAPDDAAGDPRGNVNALRDAWQRGDGLTSEENTPARHAVLQELANNEGLTLSPGGGLITWPETREEDGRTAWHFAQARNGTRLPGLTLLSDDREEARALAGRFEAISGSDGQPFDWQRPWGPSSVVQWRDGSGRNLPSALRAAQDEFEQERTSAPSDPDEATPPATTTPEETPAPATLPDDLTEMLDGDLAAAWGQGLSDADQLRVMAEMDRRDDADRRIREAVPDTPPTDADEAARRGLAMDAALSFGETDVVRPARTREQQMRAEFIDIDEARYLAAVAATNGYFFRREYMGTNLDERALFSGGTMSAFGRWERYASEELRDWFDANGGRLTFNEFKKRRRADDRRAREEYEEETSGAGQPHGSQVDAGDAPEATTSDIGVSDSEGASQRALEDARLRYAELLQAARDTWGPDAEQQLGGIPEQWELAQAALADNNTNDAVWKLHGLYEQVARLENQLGAEPSRAETEQLRSAMRPFYVAAHNAAVLLGVTPRDGERWTTYRALQSGDVFREPGTNVHRVVTEQPSGPGRGARIDLHNWQLDDQGGGNFRPHPDLYVLQSDDRSLIRQGRKVSERQAAFIRSAQEMAAARAAREGTAAEPREDDTATPQITSNGSHASAADLEQGDQVSVTGRNTRGVEVTREGQLLAAPKAATGRIDGVTVPVWRLHVGAEGEQPRPGNLVTLPREDSDAGPGTPAASARAAAEPAGVESGALPGQPEAATAPDPIGGQPAHWARVGDLVPGDLVRIDGTTRRGRGVTRPGYVYVPPVQVEVTRRGRTESMWRTYVTENPDGTGERGNVFTPLTATAARAEAPENTAPGAPATGAQSEVLTGELPDTIPTDRAGQGLFPGSTVTGRGGREGTITGATDTTVAVRWSDGDTDEGLSPSSLTASTSERPAGWTPAGQRVRPGHFVTDSNGRHLGPVDAADGDRITVLTAEGSVTRNAADLLVAGEVRDVAPSDRDPVSSIGHPSAADLKEGDTVILDFDGVSSTVLVVGEPSRDGDRVTIEYVDTTNGVLGELELDAAAVVPRAEGQEGGTPDLSGTESPEPSEELTIHEPAPVINPVTGPTVHPDLTPADREVIEDHGTAPEDEPEAQQAAARIGQDLPVTPEQAGALAAQLRASADPTTTAGRAALRAADHLDQAADRTPPAGLDRPRPSNAAQLVEGDTVAMPDERRGNEIRVYRVIDAEDGPGGIRSLLLEDEDQQWRRRIVHGAMPVWQLPEPRPDAPTPPDPDHEPAPAQSAPERAVPVTRIRPGGLRQGDVIDAPVSRAGYQFNGHRRLTLLAPPQRNGWWMALTGVDDDGNVHDFGLHAGREVNVYERNRPTPALPPASMPSDPNPAPLSAVERVAADHARTVAARIINEAIVGTEQPGDIHALREQIAQRLTPEALREARQAARSEAREALTAAGVTGRDRANAMEALKRTRQDAHTQTVRAALRTINDLEPLPDESHEDLARRAADLLRLIPDQIATANTPAPGEGDRATVQAVTGHTDAAISALLQDLQGAGLDAVDAETVGRLLAGHLNGSRQTTARRIAARAAATAPTAQQPGLLARIVALLMSLGRRLVALAKAAAAKIGETWRNNRDRLARLRSFLRRLATRVRQWPETRRLARLQAALDLPFTDGESLSARVAHWAGLMPEAGRFGQTSRRVTWWRPTTWGQLASGRLPDRSDRIQWSPDRAADGGPGLTALRHLAVVRAAGSDVDQDVTRRLAAELGDDFGSDPHDTLRHADDYVASTERRLVNLQAARSSSTIQDPEVEVEITAAQLEAATARREWAELRARYAAAVPAAVASVLSEIRDLGPEGSAGLVFTPQSTPNAERALRGVQNLIPRTWLRISAARRITAVDGDEGRYEPGPQRATVADLADDGLGTAGHALAQHLAQHLPDLDAAQRAFWFTRTHTGRPGARRMHRSTLSRLLSRQQTQPETGDSLARAVQSMFSGDWYEDDDLRAFLLGLLATR</sequence>
<keyword evidence="3" id="KW-1185">Reference proteome</keyword>
<feature type="compositionally biased region" description="Low complexity" evidence="1">
    <location>
        <begin position="972"/>
        <end position="984"/>
    </location>
</feature>
<feature type="region of interest" description="Disordered" evidence="1">
    <location>
        <begin position="2730"/>
        <end position="2775"/>
    </location>
</feature>
<feature type="region of interest" description="Disordered" evidence="1">
    <location>
        <begin position="3610"/>
        <end position="3638"/>
    </location>
</feature>
<dbReference type="PANTHER" id="PTHR34491">
    <property type="entry name" value="A-TYPE INCLUSION PROTEIN, PUTATIVE-RELATED"/>
    <property type="match status" value="1"/>
</dbReference>
<evidence type="ECO:0000256" key="1">
    <source>
        <dbReference type="SAM" id="MobiDB-lite"/>
    </source>
</evidence>
<feature type="compositionally biased region" description="Low complexity" evidence="1">
    <location>
        <begin position="3079"/>
        <end position="3096"/>
    </location>
</feature>
<accession>A0A1E5NXV6</accession>
<feature type="compositionally biased region" description="Acidic residues" evidence="1">
    <location>
        <begin position="110"/>
        <end position="126"/>
    </location>
</feature>
<dbReference type="EMBL" id="MEHK01000005">
    <property type="protein sequence ID" value="OEJ21099.1"/>
    <property type="molecule type" value="Genomic_DNA"/>
</dbReference>
<geneLocation type="plasmid" evidence="3">
    <name>pacmp1</name>
</geneLocation>